<comment type="function">
    <text evidence="1">Rubredoxin is a small nonheme, iron protein lacking acid-labile sulfide. Its single Fe, chelated to 4 Cys, functions as an electron acceptor and may also stabilize the conformation of the molecule.</text>
</comment>
<dbReference type="InterPro" id="IPR050526">
    <property type="entry name" value="Rubredoxin_ET"/>
</dbReference>
<feature type="domain" description="Rubredoxin-like" evidence="9">
    <location>
        <begin position="1"/>
        <end position="52"/>
    </location>
</feature>
<evidence type="ECO:0000256" key="6">
    <source>
        <dbReference type="ARBA" id="ARBA00023004"/>
    </source>
</evidence>
<dbReference type="Proteomes" id="UP000317155">
    <property type="component" value="Unassembled WGS sequence"/>
</dbReference>
<evidence type="ECO:0000256" key="4">
    <source>
        <dbReference type="ARBA" id="ARBA00022723"/>
    </source>
</evidence>
<feature type="binding site" evidence="8">
    <location>
        <position position="6"/>
    </location>
    <ligand>
        <name>Fe cation</name>
        <dbReference type="ChEBI" id="CHEBI:24875"/>
    </ligand>
</feature>
<keyword evidence="6 7" id="KW-0408">Iron</keyword>
<gene>
    <name evidence="10" type="ORF">FL622_03970</name>
</gene>
<comment type="cofactor">
    <cofactor evidence="7 8">
        <name>Fe(3+)</name>
        <dbReference type="ChEBI" id="CHEBI:29034"/>
    </cofactor>
    <text evidence="7 8">Binds 1 Fe(3+) ion per subunit.</text>
</comment>
<dbReference type="InterPro" id="IPR024922">
    <property type="entry name" value="Rubredoxin"/>
</dbReference>
<dbReference type="AlphaFoldDB" id="A0A550JJ57"/>
<evidence type="ECO:0000256" key="7">
    <source>
        <dbReference type="PIRNR" id="PIRNR000071"/>
    </source>
</evidence>
<evidence type="ECO:0000256" key="8">
    <source>
        <dbReference type="PIRSR" id="PIRSR000071-1"/>
    </source>
</evidence>
<evidence type="ECO:0000313" key="10">
    <source>
        <dbReference type="EMBL" id="TRO83247.1"/>
    </source>
</evidence>
<comment type="caution">
    <text evidence="10">The sequence shown here is derived from an EMBL/GenBank/DDBJ whole genome shotgun (WGS) entry which is preliminary data.</text>
</comment>
<evidence type="ECO:0000256" key="3">
    <source>
        <dbReference type="ARBA" id="ARBA00022448"/>
    </source>
</evidence>
<dbReference type="OrthoDB" id="9808980at2"/>
<dbReference type="PANTHER" id="PTHR47627:SF1">
    <property type="entry name" value="RUBREDOXIN-1-RELATED"/>
    <property type="match status" value="1"/>
</dbReference>
<keyword evidence="11" id="KW-1185">Reference proteome</keyword>
<dbReference type="EMBL" id="VJVV01000002">
    <property type="protein sequence ID" value="TRO83247.1"/>
    <property type="molecule type" value="Genomic_DNA"/>
</dbReference>
<feature type="binding site" evidence="8">
    <location>
        <position position="9"/>
    </location>
    <ligand>
        <name>Fe cation</name>
        <dbReference type="ChEBI" id="CHEBI:24875"/>
    </ligand>
</feature>
<organism evidence="10 11">
    <name type="scientific">Trichloromonas acetexigens</name>
    <dbReference type="NCBI Taxonomy" id="38815"/>
    <lineage>
        <taxon>Bacteria</taxon>
        <taxon>Pseudomonadati</taxon>
        <taxon>Thermodesulfobacteriota</taxon>
        <taxon>Desulfuromonadia</taxon>
        <taxon>Desulfuromonadales</taxon>
        <taxon>Trichloromonadaceae</taxon>
        <taxon>Trichloromonas</taxon>
    </lineage>
</organism>
<dbReference type="InterPro" id="IPR024935">
    <property type="entry name" value="Rubredoxin_dom"/>
</dbReference>
<comment type="similarity">
    <text evidence="2 7">Belongs to the rubredoxin family.</text>
</comment>
<dbReference type="SUPFAM" id="SSF57802">
    <property type="entry name" value="Rubredoxin-like"/>
    <property type="match status" value="1"/>
</dbReference>
<dbReference type="PANTHER" id="PTHR47627">
    <property type="entry name" value="RUBREDOXIN"/>
    <property type="match status" value="1"/>
</dbReference>
<proteinExistence type="inferred from homology"/>
<protein>
    <recommendedName>
        <fullName evidence="7">Rubredoxin</fullName>
    </recommendedName>
</protein>
<dbReference type="InterPro" id="IPR018527">
    <property type="entry name" value="Rubredoxin_Fe_BS"/>
</dbReference>
<dbReference type="Gene3D" id="2.20.28.10">
    <property type="match status" value="1"/>
</dbReference>
<dbReference type="RefSeq" id="WP_092055984.1">
    <property type="nucleotide sequence ID" value="NZ_FOJJ01000012.1"/>
</dbReference>
<dbReference type="PROSITE" id="PS50903">
    <property type="entry name" value="RUBREDOXIN_LIKE"/>
    <property type="match status" value="1"/>
</dbReference>
<keyword evidence="5 7" id="KW-0249">Electron transport</keyword>
<dbReference type="PROSITE" id="PS00202">
    <property type="entry name" value="RUBREDOXIN"/>
    <property type="match status" value="1"/>
</dbReference>
<dbReference type="Pfam" id="PF00301">
    <property type="entry name" value="Rubredoxin"/>
    <property type="match status" value="1"/>
</dbReference>
<keyword evidence="3 7" id="KW-0813">Transport</keyword>
<reference evidence="10 11" key="1">
    <citation type="submission" date="2019-07" db="EMBL/GenBank/DDBJ databases">
        <title>Insights of Desulfuromonas acetexigens electromicrobiology.</title>
        <authorList>
            <person name="Katuri K."/>
            <person name="Sapireddy V."/>
            <person name="Shaw D.R."/>
            <person name="Saikaly P."/>
        </authorList>
    </citation>
    <scope>NUCLEOTIDE SEQUENCE [LARGE SCALE GENOMIC DNA]</scope>
    <source>
        <strain evidence="10 11">2873</strain>
    </source>
</reference>
<feature type="binding site" evidence="8">
    <location>
        <position position="39"/>
    </location>
    <ligand>
        <name>Fe cation</name>
        <dbReference type="ChEBI" id="CHEBI:24875"/>
    </ligand>
</feature>
<dbReference type="PIRSF" id="PIRSF000071">
    <property type="entry name" value="Rubredoxin"/>
    <property type="match status" value="1"/>
</dbReference>
<dbReference type="FunFam" id="2.20.28.10:FF:000001">
    <property type="entry name" value="Rubredoxin"/>
    <property type="match status" value="1"/>
</dbReference>
<evidence type="ECO:0000256" key="5">
    <source>
        <dbReference type="ARBA" id="ARBA00022982"/>
    </source>
</evidence>
<dbReference type="PRINTS" id="PR00163">
    <property type="entry name" value="RUBREDOXIN"/>
</dbReference>
<evidence type="ECO:0000256" key="1">
    <source>
        <dbReference type="ARBA" id="ARBA00002360"/>
    </source>
</evidence>
<accession>A0A550JJ57</accession>
<evidence type="ECO:0000259" key="9">
    <source>
        <dbReference type="PROSITE" id="PS50903"/>
    </source>
</evidence>
<evidence type="ECO:0000256" key="2">
    <source>
        <dbReference type="ARBA" id="ARBA00005337"/>
    </source>
</evidence>
<feature type="binding site" evidence="8">
    <location>
        <position position="42"/>
    </location>
    <ligand>
        <name>Fe cation</name>
        <dbReference type="ChEBI" id="CHEBI:24875"/>
    </ligand>
</feature>
<dbReference type="GO" id="GO:0005506">
    <property type="term" value="F:iron ion binding"/>
    <property type="evidence" value="ECO:0007669"/>
    <property type="project" value="InterPro"/>
</dbReference>
<name>A0A550JJ57_9BACT</name>
<evidence type="ECO:0000313" key="11">
    <source>
        <dbReference type="Proteomes" id="UP000317155"/>
    </source>
</evidence>
<dbReference type="GO" id="GO:0009055">
    <property type="term" value="F:electron transfer activity"/>
    <property type="evidence" value="ECO:0007669"/>
    <property type="project" value="InterPro"/>
</dbReference>
<keyword evidence="4 7" id="KW-0479">Metal-binding</keyword>
<sequence>MASYRCVICGYIYDPAEGDPGNGVPPGTPFAELPEDWVCPQCGAGKEDFEPA</sequence>
<dbReference type="NCBIfam" id="NF045768">
    <property type="entry name" value="RubredRD"/>
    <property type="match status" value="1"/>
</dbReference>
<dbReference type="CDD" id="cd00730">
    <property type="entry name" value="rubredoxin"/>
    <property type="match status" value="1"/>
</dbReference>
<dbReference type="InterPro" id="IPR024934">
    <property type="entry name" value="Rubredoxin-like_dom"/>
</dbReference>
<dbReference type="GO" id="GO:0043448">
    <property type="term" value="P:alkane catabolic process"/>
    <property type="evidence" value="ECO:0007669"/>
    <property type="project" value="TreeGrafter"/>
</dbReference>